<organism evidence="1 2">
    <name type="scientific">Hygrophoropsis aurantiaca</name>
    <dbReference type="NCBI Taxonomy" id="72124"/>
    <lineage>
        <taxon>Eukaryota</taxon>
        <taxon>Fungi</taxon>
        <taxon>Dikarya</taxon>
        <taxon>Basidiomycota</taxon>
        <taxon>Agaricomycotina</taxon>
        <taxon>Agaricomycetes</taxon>
        <taxon>Agaricomycetidae</taxon>
        <taxon>Boletales</taxon>
        <taxon>Coniophorineae</taxon>
        <taxon>Hygrophoropsidaceae</taxon>
        <taxon>Hygrophoropsis</taxon>
    </lineage>
</organism>
<reference evidence="1" key="1">
    <citation type="journal article" date="2021" name="New Phytol.">
        <title>Evolutionary innovations through gain and loss of genes in the ectomycorrhizal Boletales.</title>
        <authorList>
            <person name="Wu G."/>
            <person name="Miyauchi S."/>
            <person name="Morin E."/>
            <person name="Kuo A."/>
            <person name="Drula E."/>
            <person name="Varga T."/>
            <person name="Kohler A."/>
            <person name="Feng B."/>
            <person name="Cao Y."/>
            <person name="Lipzen A."/>
            <person name="Daum C."/>
            <person name="Hundley H."/>
            <person name="Pangilinan J."/>
            <person name="Johnson J."/>
            <person name="Barry K."/>
            <person name="LaButti K."/>
            <person name="Ng V."/>
            <person name="Ahrendt S."/>
            <person name="Min B."/>
            <person name="Choi I.G."/>
            <person name="Park H."/>
            <person name="Plett J.M."/>
            <person name="Magnuson J."/>
            <person name="Spatafora J.W."/>
            <person name="Nagy L.G."/>
            <person name="Henrissat B."/>
            <person name="Grigoriev I.V."/>
            <person name="Yang Z.L."/>
            <person name="Xu J."/>
            <person name="Martin F.M."/>
        </authorList>
    </citation>
    <scope>NUCLEOTIDE SEQUENCE</scope>
    <source>
        <strain evidence="1">ATCC 28755</strain>
    </source>
</reference>
<proteinExistence type="predicted"/>
<comment type="caution">
    <text evidence="1">The sequence shown here is derived from an EMBL/GenBank/DDBJ whole genome shotgun (WGS) entry which is preliminary data.</text>
</comment>
<gene>
    <name evidence="1" type="ORF">BJ138DRAFT_1082675</name>
</gene>
<protein>
    <submittedName>
        <fullName evidence="1">GH3 auxin-responsive promoter</fullName>
    </submittedName>
</protein>
<dbReference type="Proteomes" id="UP000790377">
    <property type="component" value="Unassembled WGS sequence"/>
</dbReference>
<evidence type="ECO:0000313" key="1">
    <source>
        <dbReference type="EMBL" id="KAH7912888.1"/>
    </source>
</evidence>
<sequence>MTFSSSSSAGPIAVLTPALRDALRMRTEGVLARLISTNMHTRYAQESDDFSDFRQSAQNSISETELLSHFRAHIPLTTYASYEPFIERLLNPSNQCDAEDVTDLFAPGLPYFIAVSSATSGPRAKFFAKYRHPPGIGYESVDKGANPTSDSGGKNCIVYSLNYRHLVTVTRDGHDVVARMPVTLMSSGSIRMQNGMDVDKDPWMIHLTAPRATSPVAVSYVRNYRSFLLMHALFALADPMLETINTLFGTVFLDLIRYIEDEWDALLSAIHSGNIPPFDGVDHVRSYLEPKFSANPDRAAALRAIGIATAEPGWLVRLWPRLKVVVGIASGVFASAVPKMRHYLGPTVLMRSLGFTASETYIGTVYEYDPTCGPASHDTPVDPANLNLFKVVADDVIEYLPYHTEDRERDSIDSAANLVSAWDLRTNHKYEIVVTTRDGMWRYRLGDIIEVAGFDPTDGGVIVRYVERRNVALRLGGFLASEKQLADAIFAAQADTALGPIVEFTVVVDDRVLPARIGYLVELGGEEEGGEKGCNVEVPSHSPTPSNPTPTQPATDALSLTLASLARANPNFKGSFEVQKCGPPTIRVLRPGTFRDFRRWRIEGGASGSSGSANGVSGASHDSGKGVDQDSRDVSEGKKDTSRDVATDAVKKQGETDAMTSKISTDARNAEVGTGVGAGQVKVPVVLWDEAARTWMLERVVKEVGVPHSQ</sequence>
<name>A0ACB8AIT6_9AGAM</name>
<evidence type="ECO:0000313" key="2">
    <source>
        <dbReference type="Proteomes" id="UP000790377"/>
    </source>
</evidence>
<dbReference type="EMBL" id="MU267641">
    <property type="protein sequence ID" value="KAH7912888.1"/>
    <property type="molecule type" value="Genomic_DNA"/>
</dbReference>
<keyword evidence="2" id="KW-1185">Reference proteome</keyword>
<accession>A0ACB8AIT6</accession>